<evidence type="ECO:0000256" key="4">
    <source>
        <dbReference type="ARBA" id="ARBA00022692"/>
    </source>
</evidence>
<keyword evidence="3" id="KW-1003">Cell membrane</keyword>
<evidence type="ECO:0000313" key="10">
    <source>
        <dbReference type="Proteomes" id="UP000033562"/>
    </source>
</evidence>
<evidence type="ECO:0000256" key="3">
    <source>
        <dbReference type="ARBA" id="ARBA00022475"/>
    </source>
</evidence>
<dbReference type="Pfam" id="PF04039">
    <property type="entry name" value="MnhB"/>
    <property type="match status" value="1"/>
</dbReference>
<dbReference type="InterPro" id="IPR050622">
    <property type="entry name" value="CPA3_antiporter_subunitB"/>
</dbReference>
<keyword evidence="10" id="KW-1185">Reference proteome</keyword>
<evidence type="ECO:0000259" key="8">
    <source>
        <dbReference type="Pfam" id="PF04039"/>
    </source>
</evidence>
<keyword evidence="5 7" id="KW-1133">Transmembrane helix</keyword>
<comment type="caution">
    <text evidence="9">The sequence shown here is derived from an EMBL/GenBank/DDBJ whole genome shotgun (WGS) entry which is preliminary data.</text>
</comment>
<dbReference type="AlphaFoldDB" id="A0A0F3NQ19"/>
<evidence type="ECO:0000256" key="7">
    <source>
        <dbReference type="SAM" id="Phobius"/>
    </source>
</evidence>
<evidence type="ECO:0000313" key="9">
    <source>
        <dbReference type="EMBL" id="KJV69009.1"/>
    </source>
</evidence>
<feature type="transmembrane region" description="Helical" evidence="7">
    <location>
        <begin position="5"/>
        <end position="25"/>
    </location>
</feature>
<evidence type="ECO:0000256" key="5">
    <source>
        <dbReference type="ARBA" id="ARBA00022989"/>
    </source>
</evidence>
<dbReference type="GO" id="GO:0005886">
    <property type="term" value="C:plasma membrane"/>
    <property type="evidence" value="ECO:0007669"/>
    <property type="project" value="UniProtKB-SubCell"/>
</dbReference>
<organism evidence="9 10">
    <name type="scientific">Candidatus Neoehrlichia procyonis str. RAC413</name>
    <dbReference type="NCBI Taxonomy" id="1359163"/>
    <lineage>
        <taxon>Bacteria</taxon>
        <taxon>Pseudomonadati</taxon>
        <taxon>Pseudomonadota</taxon>
        <taxon>Alphaproteobacteria</taxon>
        <taxon>Rickettsiales</taxon>
        <taxon>Anaplasmataceae</taxon>
        <taxon>Candidatus Neoehrlichia</taxon>
    </lineage>
</organism>
<protein>
    <submittedName>
        <fullName evidence="9">Na+/H+ antiporter family protein</fullName>
    </submittedName>
</protein>
<dbReference type="STRING" id="1359163.NLO413_0382"/>
<dbReference type="InterPro" id="IPR007182">
    <property type="entry name" value="MnhB"/>
</dbReference>
<proteinExistence type="inferred from homology"/>
<evidence type="ECO:0000256" key="1">
    <source>
        <dbReference type="ARBA" id="ARBA00004651"/>
    </source>
</evidence>
<comment type="similarity">
    <text evidence="2">Belongs to the CPA3 antiporters (TC 2.A.63) subunit B family.</text>
</comment>
<feature type="transmembrane region" description="Helical" evidence="7">
    <location>
        <begin position="109"/>
        <end position="133"/>
    </location>
</feature>
<comment type="subcellular location">
    <subcellularLocation>
        <location evidence="1">Cell membrane</location>
        <topology evidence="1">Multi-pass membrane protein</topology>
    </subcellularLocation>
</comment>
<feature type="transmembrane region" description="Helical" evidence="7">
    <location>
        <begin position="37"/>
        <end position="60"/>
    </location>
</feature>
<accession>A0A0F3NQ19</accession>
<reference evidence="9 10" key="1">
    <citation type="submission" date="2015-02" db="EMBL/GenBank/DDBJ databases">
        <title>Genome Sequencing of Rickettsiales.</title>
        <authorList>
            <person name="Daugherty S.C."/>
            <person name="Su Q."/>
            <person name="Abolude K."/>
            <person name="Beier-Sexton M."/>
            <person name="Carlyon J.A."/>
            <person name="Carter R."/>
            <person name="Day N.P."/>
            <person name="Dumler S.J."/>
            <person name="Dyachenko V."/>
            <person name="Godinez A."/>
            <person name="Kurtti T.J."/>
            <person name="Lichay M."/>
            <person name="Mullins K.E."/>
            <person name="Ott S."/>
            <person name="Pappas-Brown V."/>
            <person name="Paris D.H."/>
            <person name="Patel P."/>
            <person name="Richards A.L."/>
            <person name="Sadzewicz L."/>
            <person name="Sears K."/>
            <person name="Seidman D."/>
            <person name="Sengamalay N."/>
            <person name="Stenos J."/>
            <person name="Tallon L.J."/>
            <person name="Vincent G."/>
            <person name="Fraser C.M."/>
            <person name="Munderloh U."/>
            <person name="Dunning-Hotopp J.C."/>
        </authorList>
    </citation>
    <scope>NUCLEOTIDE SEQUENCE [LARGE SCALE GENOMIC DNA]</scope>
    <source>
        <strain evidence="9 10">RAC413</strain>
    </source>
</reference>
<feature type="domain" description="Na+/H+ antiporter MnhB subunit-related protein" evidence="8">
    <location>
        <begin position="6"/>
        <end position="127"/>
    </location>
</feature>
<sequence length="138" mass="14962">MIKNVVLRTILPFIMPIMLLYGLYIQVHGDYSPGGGFQAGVIIASAVIFYVMVFGTTAVFKVISMFSIHVIGAIGVLIYVITGIVTMFLGGEFLSYSVLLSNSVAAQQLGIFIIEFGVGMTVFSAMISIYLSFASRKR</sequence>
<evidence type="ECO:0000256" key="6">
    <source>
        <dbReference type="ARBA" id="ARBA00023136"/>
    </source>
</evidence>
<dbReference type="NCBIfam" id="NF009162">
    <property type="entry name" value="PRK12508.1"/>
    <property type="match status" value="1"/>
</dbReference>
<dbReference type="PANTHER" id="PTHR33932:SF4">
    <property type="entry name" value="NA(+)_H(+) ANTIPORTER SUBUNIT B"/>
    <property type="match status" value="1"/>
</dbReference>
<feature type="transmembrane region" description="Helical" evidence="7">
    <location>
        <begin position="67"/>
        <end position="89"/>
    </location>
</feature>
<keyword evidence="4 7" id="KW-0812">Transmembrane</keyword>
<gene>
    <name evidence="9" type="ORF">NLO413_0382</name>
</gene>
<keyword evidence="6 7" id="KW-0472">Membrane</keyword>
<dbReference type="Proteomes" id="UP000033562">
    <property type="component" value="Unassembled WGS sequence"/>
</dbReference>
<dbReference type="EMBL" id="LANX01000001">
    <property type="protein sequence ID" value="KJV69009.1"/>
    <property type="molecule type" value="Genomic_DNA"/>
</dbReference>
<evidence type="ECO:0000256" key="2">
    <source>
        <dbReference type="ARBA" id="ARBA00009425"/>
    </source>
</evidence>
<dbReference type="OrthoDB" id="2085045at2"/>
<dbReference type="PANTHER" id="PTHR33932">
    <property type="entry name" value="NA(+)/H(+) ANTIPORTER SUBUNIT B"/>
    <property type="match status" value="1"/>
</dbReference>
<name>A0A0F3NQ19_9RICK</name>
<dbReference type="RefSeq" id="WP_045808822.1">
    <property type="nucleotide sequence ID" value="NZ_LANX01000001.1"/>
</dbReference>